<gene>
    <name evidence="1" type="ORF">CSA09_03495</name>
</gene>
<comment type="caution">
    <text evidence="1">The sequence shown here is derived from an EMBL/GenBank/DDBJ whole genome shotgun (WGS) entry which is preliminary data.</text>
</comment>
<protein>
    <submittedName>
        <fullName evidence="1">Type VI secretion system baseplate subunit TssG</fullName>
    </submittedName>
</protein>
<dbReference type="NCBIfam" id="TIGR03347">
    <property type="entry name" value="VI_chp_1"/>
    <property type="match status" value="1"/>
</dbReference>
<dbReference type="Pfam" id="PF06996">
    <property type="entry name" value="T6SS_TssG"/>
    <property type="match status" value="1"/>
</dbReference>
<dbReference type="PANTHER" id="PTHR35564:SF4">
    <property type="entry name" value="CYTOPLASMIC PROTEIN"/>
    <property type="match status" value="1"/>
</dbReference>
<dbReference type="PANTHER" id="PTHR35564">
    <property type="match status" value="1"/>
</dbReference>
<reference evidence="1 2" key="1">
    <citation type="submission" date="2017-10" db="EMBL/GenBank/DDBJ databases">
        <title>Novel microbial diversity and functional potential in the marine mammal oral microbiome.</title>
        <authorList>
            <person name="Dudek N.K."/>
            <person name="Sun C.L."/>
            <person name="Burstein D."/>
            <person name="Kantor R.S."/>
            <person name="Aliaga Goltsman D.S."/>
            <person name="Bik E.M."/>
            <person name="Thomas B.C."/>
            <person name="Banfield J.F."/>
            <person name="Relman D.A."/>
        </authorList>
    </citation>
    <scope>NUCLEOTIDE SEQUENCE [LARGE SCALE GENOMIC DNA]</scope>
    <source>
        <strain evidence="1">DOLJORAL78_50_517</strain>
    </source>
</reference>
<dbReference type="EMBL" id="PDTV01000007">
    <property type="protein sequence ID" value="PIE83141.1"/>
    <property type="molecule type" value="Genomic_DNA"/>
</dbReference>
<sequence>MASTDRTATHAVDTVLEALRQNPQAFHFFQALRHLECHYHSKPRLGTSIRLSDDPIRLAQKPSLIFAPATLAGFEPGGEYPPHLYEYFLGLFGPHGPLPTHLTEYAQSRLHNEKDPTFARFADIFHHRILCFFYRAWANTQPTVSFDRPESDRFNTYIGATFGLGTPSLWKRDAAPDLAKFHYAGRLSCQTHHAEGLIAILSDSFKLPISIDSFVGHWLPLSEESRCRLGETPMTGALGITAVIGERVWDCQYRFRIVMGPMSLKEFQRFLPGSDSLRRLVAWVRNYMGEELLWDVNLILRKDEVPPLKLGEESRLGWTTWLTSQPLAHDADNLKLDAVNYCT</sequence>
<name>A0A2G6PEZ4_9GAMM</name>
<proteinExistence type="predicted"/>
<dbReference type="InterPro" id="IPR010732">
    <property type="entry name" value="T6SS_TssG-like"/>
</dbReference>
<dbReference type="Proteomes" id="UP000229278">
    <property type="component" value="Unassembled WGS sequence"/>
</dbReference>
<dbReference type="AlphaFoldDB" id="A0A2G6PEZ4"/>
<accession>A0A2G6PEZ4</accession>
<organism evidence="1 2">
    <name type="scientific">Candidatus Contendibacter odensensis</name>
    <dbReference type="NCBI Taxonomy" id="1400860"/>
    <lineage>
        <taxon>Bacteria</taxon>
        <taxon>Pseudomonadati</taxon>
        <taxon>Pseudomonadota</taxon>
        <taxon>Gammaproteobacteria</taxon>
        <taxon>Candidatus Competibacteraceae</taxon>
        <taxon>Candidatus Contendibacter</taxon>
    </lineage>
</organism>
<evidence type="ECO:0000313" key="2">
    <source>
        <dbReference type="Proteomes" id="UP000229278"/>
    </source>
</evidence>
<evidence type="ECO:0000313" key="1">
    <source>
        <dbReference type="EMBL" id="PIE83141.1"/>
    </source>
</evidence>